<name>A0ABV9I0W4_9FLAO</name>
<keyword evidence="1" id="KW-0812">Transmembrane</keyword>
<gene>
    <name evidence="2" type="ORF">ACFO3O_13400</name>
</gene>
<keyword evidence="3" id="KW-1185">Reference proteome</keyword>
<evidence type="ECO:0000256" key="1">
    <source>
        <dbReference type="SAM" id="Phobius"/>
    </source>
</evidence>
<reference evidence="3" key="1">
    <citation type="journal article" date="2019" name="Int. J. Syst. Evol. Microbiol.">
        <title>The Global Catalogue of Microorganisms (GCM) 10K type strain sequencing project: providing services to taxonomists for standard genome sequencing and annotation.</title>
        <authorList>
            <consortium name="The Broad Institute Genomics Platform"/>
            <consortium name="The Broad Institute Genome Sequencing Center for Infectious Disease"/>
            <person name="Wu L."/>
            <person name="Ma J."/>
        </authorList>
    </citation>
    <scope>NUCLEOTIDE SEQUENCE [LARGE SCALE GENOMIC DNA]</scope>
    <source>
        <strain evidence="3">YJ-61-S</strain>
    </source>
</reference>
<keyword evidence="1" id="KW-0472">Membrane</keyword>
<feature type="transmembrane region" description="Helical" evidence="1">
    <location>
        <begin position="7"/>
        <end position="29"/>
    </location>
</feature>
<keyword evidence="1" id="KW-1133">Transmembrane helix</keyword>
<dbReference type="Proteomes" id="UP001596043">
    <property type="component" value="Unassembled WGS sequence"/>
</dbReference>
<feature type="transmembrane region" description="Helical" evidence="1">
    <location>
        <begin position="104"/>
        <end position="124"/>
    </location>
</feature>
<organism evidence="2 3">
    <name type="scientific">Dokdonia ponticola</name>
    <dbReference type="NCBI Taxonomy" id="2041041"/>
    <lineage>
        <taxon>Bacteria</taxon>
        <taxon>Pseudomonadati</taxon>
        <taxon>Bacteroidota</taxon>
        <taxon>Flavobacteriia</taxon>
        <taxon>Flavobacteriales</taxon>
        <taxon>Flavobacteriaceae</taxon>
        <taxon>Dokdonia</taxon>
    </lineage>
</organism>
<dbReference type="EMBL" id="JBHSFV010000008">
    <property type="protein sequence ID" value="MFC4634910.1"/>
    <property type="molecule type" value="Genomic_DNA"/>
</dbReference>
<accession>A0ABV9I0W4</accession>
<evidence type="ECO:0000313" key="3">
    <source>
        <dbReference type="Proteomes" id="UP001596043"/>
    </source>
</evidence>
<dbReference type="RefSeq" id="WP_379979633.1">
    <property type="nucleotide sequence ID" value="NZ_JBHSFV010000008.1"/>
</dbReference>
<evidence type="ECO:0000313" key="2">
    <source>
        <dbReference type="EMBL" id="MFC4634910.1"/>
    </source>
</evidence>
<feature type="transmembrane region" description="Helical" evidence="1">
    <location>
        <begin position="41"/>
        <end position="62"/>
    </location>
</feature>
<protein>
    <recommendedName>
        <fullName evidence="4">TIGR04086 family membrane protein</fullName>
    </recommendedName>
</protein>
<feature type="transmembrane region" description="Helical" evidence="1">
    <location>
        <begin position="74"/>
        <end position="98"/>
    </location>
</feature>
<comment type="caution">
    <text evidence="2">The sequence shown here is derived from an EMBL/GenBank/DDBJ whole genome shotgun (WGS) entry which is preliminary data.</text>
</comment>
<sequence length="127" mass="14282">MNKKTHYIFVILEVLSGFSLGLFGLLMLADKLLKFDMNLSFILGYLSIFFFALIGIVIPGFFHSRRVNKNKRFLIGIAKATIGMVIGTLFTAFLPTLIYEVDLLRYIVILIPIICSVVGFNMGIRGL</sequence>
<proteinExistence type="predicted"/>
<evidence type="ECO:0008006" key="4">
    <source>
        <dbReference type="Google" id="ProtNLM"/>
    </source>
</evidence>